<accession>Q7P6I2</accession>
<evidence type="ECO:0000313" key="1">
    <source>
        <dbReference type="EMBL" id="EAA24396.1"/>
    </source>
</evidence>
<proteinExistence type="predicted"/>
<comment type="caution">
    <text evidence="1">The sequence shown here is derived from an EMBL/GenBank/DDBJ whole genome shotgun (WGS) entry which is preliminary data.</text>
</comment>
<gene>
    <name evidence="1" type="ORF">FNV1423</name>
</gene>
<reference evidence="1 2" key="1">
    <citation type="journal article" date="2003" name="Genome Res.">
        <title>Genome analysis of F. nucleatum sub spp vincentii and its comparison with the genome of F. nucleatum ATCC 25586.</title>
        <authorList>
            <person name="Kapatral V."/>
            <person name="Ivanova N."/>
            <person name="Anderson I."/>
            <person name="Reznik G."/>
            <person name="Bhattacharyya A."/>
            <person name="Gardner W.L."/>
            <person name="Mikhailova N."/>
            <person name="Lapidus A."/>
            <person name="Larsen N."/>
            <person name="D'Souza M."/>
            <person name="Walunas T."/>
            <person name="Haselkorn R."/>
            <person name="Overbeek R."/>
            <person name="Kyrpides N."/>
        </authorList>
    </citation>
    <scope>NUCLEOTIDE SEQUENCE [LARGE SCALE GENOMIC DNA]</scope>
    <source>
        <strain evidence="1 2">ATCC 49256</strain>
    </source>
</reference>
<dbReference type="AlphaFoldDB" id="Q7P6I2"/>
<name>Q7P6I2_FUSVC</name>
<evidence type="ECO:0000313" key="2">
    <source>
        <dbReference type="Proteomes" id="UP000006454"/>
    </source>
</evidence>
<dbReference type="EMBL" id="AABF01000034">
    <property type="protein sequence ID" value="EAA24396.1"/>
    <property type="molecule type" value="Genomic_DNA"/>
</dbReference>
<sequence length="85" mass="9830">MIQMFESWSETLYDETFSDMFDALVAEYKNGEITVEQLKINLAEQQQILLNSFTEGEVRSTYCNAMVDAHQYVLALINNGKIVRE</sequence>
<dbReference type="Proteomes" id="UP000006454">
    <property type="component" value="Unassembled WGS sequence"/>
</dbReference>
<organism evidence="1 2">
    <name type="scientific">Fusobacterium vincentii ATCC 49256</name>
    <dbReference type="NCBI Taxonomy" id="209882"/>
    <lineage>
        <taxon>Bacteria</taxon>
        <taxon>Fusobacteriati</taxon>
        <taxon>Fusobacteriota</taxon>
        <taxon>Fusobacteriia</taxon>
        <taxon>Fusobacteriales</taxon>
        <taxon>Fusobacteriaceae</taxon>
        <taxon>Fusobacterium</taxon>
    </lineage>
</organism>
<protein>
    <submittedName>
        <fullName evidence="1">Uncharacterized protein</fullName>
    </submittedName>
</protein>